<keyword evidence="1" id="KW-0472">Membrane</keyword>
<comment type="caution">
    <text evidence="2">The sequence shown here is derived from an EMBL/GenBank/DDBJ whole genome shotgun (WGS) entry which is preliminary data.</text>
</comment>
<proteinExistence type="predicted"/>
<evidence type="ECO:0000313" key="2">
    <source>
        <dbReference type="EMBL" id="MFC3712390.1"/>
    </source>
</evidence>
<accession>A0ABV7X8E6</accession>
<keyword evidence="1" id="KW-0812">Transmembrane</keyword>
<keyword evidence="1" id="KW-1133">Transmembrane helix</keyword>
<dbReference type="EMBL" id="JBHRXV010000004">
    <property type="protein sequence ID" value="MFC3712390.1"/>
    <property type="molecule type" value="Genomic_DNA"/>
</dbReference>
<dbReference type="Proteomes" id="UP001595615">
    <property type="component" value="Unassembled WGS sequence"/>
</dbReference>
<evidence type="ECO:0000313" key="3">
    <source>
        <dbReference type="Proteomes" id="UP001595615"/>
    </source>
</evidence>
<reference evidence="3" key="1">
    <citation type="journal article" date="2019" name="Int. J. Syst. Evol. Microbiol.">
        <title>The Global Catalogue of Microorganisms (GCM) 10K type strain sequencing project: providing services to taxonomists for standard genome sequencing and annotation.</title>
        <authorList>
            <consortium name="The Broad Institute Genomics Platform"/>
            <consortium name="The Broad Institute Genome Sequencing Center for Infectious Disease"/>
            <person name="Wu L."/>
            <person name="Ma J."/>
        </authorList>
    </citation>
    <scope>NUCLEOTIDE SEQUENCE [LARGE SCALE GENOMIC DNA]</scope>
    <source>
        <strain evidence="3">KCTC 42644</strain>
    </source>
</reference>
<protein>
    <submittedName>
        <fullName evidence="2">Uncharacterized protein</fullName>
    </submittedName>
</protein>
<sequence length="130" mass="13495">MTLVSLGGSIAAVLLVSWLVGRLGLGRGAKLDAATARRIAGDTYIGHRFDEVVIDRDNRGALVAGSAGEVVLLRAHGDKWVARLLGLPLPARADGEALIIPAGETMFGPTTLTLGTEAALAWGRKLRGDA</sequence>
<feature type="transmembrane region" description="Helical" evidence="1">
    <location>
        <begin position="6"/>
        <end position="25"/>
    </location>
</feature>
<organism evidence="2 3">
    <name type="scientific">Sphingoaurantiacus capsulatus</name>
    <dbReference type="NCBI Taxonomy" id="1771310"/>
    <lineage>
        <taxon>Bacteria</taxon>
        <taxon>Pseudomonadati</taxon>
        <taxon>Pseudomonadota</taxon>
        <taxon>Alphaproteobacteria</taxon>
        <taxon>Sphingomonadales</taxon>
        <taxon>Sphingosinicellaceae</taxon>
        <taxon>Sphingoaurantiacus</taxon>
    </lineage>
</organism>
<gene>
    <name evidence="2" type="ORF">ACFOMD_07405</name>
</gene>
<name>A0ABV7X8E6_9SPHN</name>
<evidence type="ECO:0000256" key="1">
    <source>
        <dbReference type="SAM" id="Phobius"/>
    </source>
</evidence>
<keyword evidence="3" id="KW-1185">Reference proteome</keyword>
<dbReference type="RefSeq" id="WP_380859165.1">
    <property type="nucleotide sequence ID" value="NZ_JBHRXV010000004.1"/>
</dbReference>